<dbReference type="PANTHER" id="PTHR46967:SF2">
    <property type="entry name" value="SUSHI, VON WILLEBRAND FACTOR TYPE A, EGF AND PENTRAXIN DOMAIN-CONTAINING PROTEIN 1-LIKE"/>
    <property type="match status" value="1"/>
</dbReference>
<feature type="compositionally biased region" description="Polar residues" evidence="2">
    <location>
        <begin position="1"/>
        <end position="17"/>
    </location>
</feature>
<dbReference type="Gene3D" id="2.60.120.260">
    <property type="entry name" value="Galactose-binding domain-like"/>
    <property type="match status" value="1"/>
</dbReference>
<dbReference type="GO" id="GO:0016020">
    <property type="term" value="C:membrane"/>
    <property type="evidence" value="ECO:0007669"/>
    <property type="project" value="InterPro"/>
</dbReference>
<keyword evidence="3" id="KW-0812">Transmembrane</keyword>
<feature type="transmembrane region" description="Helical" evidence="3">
    <location>
        <begin position="3291"/>
        <end position="3313"/>
    </location>
</feature>
<feature type="domain" description="SRCR" evidence="4">
    <location>
        <begin position="1393"/>
        <end position="1507"/>
    </location>
</feature>
<dbReference type="PROSITE" id="PS50287">
    <property type="entry name" value="SRCR_2"/>
    <property type="match status" value="1"/>
</dbReference>
<dbReference type="Proteomes" id="UP001165160">
    <property type="component" value="Unassembled WGS sequence"/>
</dbReference>
<dbReference type="InterPro" id="IPR006212">
    <property type="entry name" value="Furin_repeat"/>
</dbReference>
<protein>
    <recommendedName>
        <fullName evidence="4">SRCR domain-containing protein</fullName>
    </recommendedName>
</protein>
<dbReference type="SMART" id="SM00181">
    <property type="entry name" value="EGF"/>
    <property type="match status" value="10"/>
</dbReference>
<dbReference type="InterPro" id="IPR023393">
    <property type="entry name" value="START-like_dom_sf"/>
</dbReference>
<evidence type="ECO:0000256" key="3">
    <source>
        <dbReference type="SAM" id="Phobius"/>
    </source>
</evidence>
<feature type="region of interest" description="Disordered" evidence="2">
    <location>
        <begin position="4383"/>
        <end position="4406"/>
    </location>
</feature>
<sequence>MDGFSQGNAESAPQSLTTKDRGEALGVPPDTTVTLGTEPGCWTPPTSQTAIHTGGVSQGDVESAPQSLTTKDMGEMLGVPPDTTVTLGTEPGCWTPLTSQTAVAAAIHMDGVAQGDVKSALQSLKTNDSQSLTTKDGGEALDVTLEGSSLSSELKNSLEDVPKKFSEPRNITTPTTAMKELKSGSGPKNTRTPRMKIKKGLNSGNNAGDGRSTKSSEPRNIVTKPTVMNTAMPPTAIPSTSTLWMATTRTPAPRTEVMVKVREGLLDGTTWLEIDHTDSLILASTTGTWTEAISNLHEEERKGKKLWSRIQAATFDPVLTSKLRSVMKKATTAATLNSVKNYDAHRHFKSMVAPRNLKKVAFTQFSANSAKGLGVSIPGLLLRGNFVHAPHSFENITSTPMGVNFHSSMGSGVPVGADGEQESCRQKIDEGVLTSTKNVDSDRYFLCNLLDLSEKHDLNKSDADETDVRCSETAWALGQHFLSTPMCSPHLPQNVQALPRPQSQKPDLKYTLESSALLSLLPASKLELNNVKSDNDTQAGCKGSALTSSPRSSATLKHVGTSVGSDQIEEVGEYEHFCASLPSLICLLPIAADIVLDGVLIQVVVVIGLVTVIAAVASASCNLKKLACSAAPGIGSPDFKFSEIDPSCGRLRKPSGVSSHRRSPPLAALLFLLVLMTLVTETKADVVTISSTQDVEFTILAEPSITPTLTVNSGSFPGSWETLQEGSPQFSDRSYILTDIPDQFIGMKYFRGPCHSNIVDLTLTGGSFTILASYGNTEDRREALTISPEPTVNEQHTGMKTTSFSGTPGFESWSAGPPPVFSSATSIFIEVDSILNLLEVEARDAGGNRIAPTSATLSSTHSSNYPASECIDQVTNSEASMCHTWGGDSDPWLRIDYPAGSLTNLNSIVIYNRLACCSDRINGGTVTVAQGSPTSSAAAKSSATGLWTSAALSGSQEIYTLVITPTALGETEETFTLITRDSFGDGWNGGELEFKNVHTAEVARVSTGPSSDCSIQAGPYPCGMGCSSSASFSCERTETVHLDCGSYSAAQAKSSWPVECSWLLKNSEGTTVAEGSSENSASFDACTNPAPCPAGKYTDSDRTCTLCAVGKYSGENESSCTFCSAGKYSLTGSSSCSTCTPGKYSGSQAGACTACPAGKRLINPSTSSESDACQGCVAGFFPTGCQTTPCYSAFWQPMTSSGLHIPLASPLTVSGGSAFMSSSYHSDAWVYLKSSTGDTVASFHAQPYYGSSTDTTINFDADDVGSVEVASYSVYAWWNIAILISLQFECVGDCSCNGCPSGKYSGGTSGSQAGGCTACPAGKRLINSATSDESSACQGCEAGTYSSGASDSCTNCATGKFSGPSSSSCTSCAAGKRLRGSSCDGQVEDGATVRLRSSSNIAPTFSASGEISGRAEVYHGGQWGTICDDSFGTNDAKVFCQQLANEVGATLSSSGGYSTATNIPGSGQIWLDDLGCSGTEATLDACAHRGWGSHDCAHSEDRGVKCKFSACTNILPCLDCEAGTFSSSASVSCSSCSAGKYSLAASPSCSSCSTGKYSGQQAVSCTACAAGKRLSNSATSSESLACQGCEAGTYSSDASASCTDCAVGKFSGPGYQQCTACAAGQYFNSLLHNCESCSIGKYSGGNLDQCIACTEGKKTIHPETAVEAQACSSCEAGKFSASASTSCSSCVEGEYSLTGSSSCSTCTPGKYSGSQAGACTACPAGKRLINPSTSSESKACQGCEAGTYSSRSSESCTECAAGKFSESQAGSCTDCATGMFSRSQARSCTACAAGKRLINSGASSDSCDTGSSCGICLHAIPFSECPADANLPQCSHASIGIGDLCEGDGECGTDGSLNNCGGFDVYRKIEDPCTSVQGSLCPCLDCEAGTFSSSASVSCSSCSAGKYSLAASPSCSSCSTGKYSGQQAGSCTTCPDGKSSSSASTSCDPCVAGRYSSAGSPCSSCSTGKYSGPQAVSCTACAAGKRLSHSATSSESLACQGCDAGTYSSDASASCTDCAVGKFSNAPSTTSCTACPDGKSSSSASTSCDPCVAGRYSSAGSPCSSCSTGKYSGPQAVSCTACAAGKRLSHSATSSESLACQGCEAGTYSSDASASCTNCLAGKFSSSGSSSSCVNCAAGKFSGPSSTSCTTCEGPRYSPIGQPDACIECPAGRYMDISESSDASMHDDLSDCQSCSIGKFGKGKGLSECTLCKGGYYADEVGLAECKTCNVTHTAPSRFEPGATSIKELDCEPCLCYYGHVCDFTNLIIDAESGLEVPTCKSCEAGKYAGTVGSLNCTDCEAGKYSGEQEATCYFCKSGQVPNSDHTDCENCPVGKYSMIEDINCTECNAAAGLVGVEVGTSNCLYCGPGTRANNTSHKCEVCSAGEYSTGGSDTCTECKAASFGATVCRHCNSPGEYSDNSGAAFCKVSIGGTVPTTNRNGIVNCAEDHYSEGGEDTCRPCASGYHSREGSSTCFSCQPGQYFDSELKGCRGCEVGKVSLTGQDSFCSDCMASEGLVAPSTNLTICQYCGAGKYAAEVSNTCDSCPASKFSVGGTSYCSSCVSGKYSSGDASTMCKFCERGSIPFANDTHSQTGCEKCPLGHMSNSGDAKCTSCPSGQYGDATGESCYQCDAGKYSADGSSSCDSCEPGKFSSVGQALCLSCAAGRHSLGDSGTCSYCEPSTYSTFAAEICENCPPGKVSGAGAPNCISCEAGKFANNRTNPRNVCKPCAAGKHSEEGSASCDGSCPAGSYGVLGGTECFECEAGTKAEQGASSCELCMSGTFSNAHSGYCFKCEAGKYSGVGSATCTACAPGQFSPVASSSCTTCSGGTVPSMIPNQEQSECVECEAGKYAPPGAADCTVCLAGTFSNYQASSCTTCDSGKYAGLEGSDECLSCTAGTYSNDNKTDCPQCEAGSYSTEGSSSCSPCAAGKKVKLAQGACLDCEKGKFARIGSITCENCTAGKYSAVGSSSCTFCDAGEISDDNSGKCVKCEPGKKSNEMKSGCEICGKGYFSIQGSSSCTLCDGGKYCEEGSGKMKNCPVGHFSSSGSSSCKKCDESQYVNALGSSACKECPLNQQGTEDRTRCECEPGFKTAISNNILNCVCGAGFTFERGHCVLCGAGMYKNWEGNEACKSCDKTALKGSFSTWTSIMSADLTNTSEILPPPISPLNCTCEKGDFQIDEPPLSDPDFEGHGYCLSCPEGANCKERGITVMSLPLQPNYWRSNKDSYNIELCFARAACSQVNVSEDMEANDSSQCLEGHYGPICNICKPKFAKNVMGVCEPCKAKVKFSLEAVLTFISIPVAALLCIFLIKRRNHMKGKPRKVKRTKTNFTRAVRTKFKILASFIQIISGYENILNIRFPPAFEGFSRWLSSLVNLDALKLGSVDCFVATSFYTKVKIDETDGYDETIFGGILIAVNLAGIVMVLSSMLIKPFQILIKSFANHHKHDAKLKGLGQQHDDNENFIGYFETLALSSQEDSGFTDVPLNGVDSAIWLSETHAKLEWRNSHGYGPIDEGRVTFTVKRPLDEVKSYIMNKDCELHPGVIEHFEISTLIHGVSKKMAMKLKRLSKKYLENRRILYTGRRLPFPLFNRDSLMEQFAQSSKLMTGAEVVVGRSIFDENVFSMKKSKLRGFSRTDIHLKGYFLRQTPHDEENSTDVIFIAGVNGNIHFGALIAERVAIRGLKKVVKNLQSLEEEDCSLKKGNGNGKRNRAPTNLSPVNRGWALSLKLTGGLTKKKAGLADKDNMLEMKELAGAAANAKADKKGGVRVKKGSPKGPTNMAPTPAILIIALLLLSLIGRTSAETCNTGFRGLNCTDVPHHAWDFRNCVTGQDVADTGQDEGKIASPMNGPTCSAAGISLDGDDDYVNVETFQFGGVTSFEENAGNEECKSCNNLAVKGSFLTQSSILEASVLEASGELNWDEIPPAISPRNCSCSIGDFYLEKPPPDDSKFEGFGHCAPCPKGAKCSKPGMDVTSLALEKGFWRSSKKSYKLVKCFAEEACPQQKQVTVGKDVEKGGNVTSDESGCREGHRGVLCNVCENGYSKDVFGMCNECKHTRVPIQTALFFILSSIAMVILMWYFFVKRRRRDAVRRLRPNSKPRLFRQARTKFKILMSFYQIVGGYENVLQIRFPPAFENFSRMISSFINLNWLVLVNFDCVVKTTFYSKLLIYTLFPIIIAGLIFLYMKGKVTMMKIQKKGSILFVYHFFTGSKGRQWHNGSIKGLKEEHDDKTAFIEYFETLALSSQEESGFCYVEFKDAFWYTWLAESKAKLEWRCDEGDGGPLNQGRAIFEIPLSIDEIQNYLINKECQPRRRVRELRVEANKSGEADRRVLYSVRRSKWPLNDRDCLVEQFTSDSSHEEDEVQILMETIYKRAVAQDPKANLNADRKADRKVNRKEDQRPRPRFSVLQTSKLSLKKRAVGPKFLKGAKCIVERSIMDEEIQSTKESNKLGYVRADININGFLLIPMEVQSSKDENVEAGPLTKVIYITSGDQTSNDVALSFGRRALKNGMKNMVDDLIDVWYLKMHPEAAAASTAPLRKARSKRKKFLNRFTSYGNDERDWSFGGKVKGWAKKFSSGMSRIPKDPMLDDSYNITKSNGGLANLDELGDVEMNSLEAGSRNPKTKAGLEVNEDGLLQLEQVADSRPPAEDETHKQIVLIMLGTSVAVPVILS</sequence>
<evidence type="ECO:0000256" key="1">
    <source>
        <dbReference type="ARBA" id="ARBA00023157"/>
    </source>
</evidence>
<dbReference type="Gene3D" id="2.10.50.10">
    <property type="entry name" value="Tumor Necrosis Factor Receptor, subunit A, domain 2"/>
    <property type="match status" value="4"/>
</dbReference>
<feature type="transmembrane region" description="Helical" evidence="3">
    <location>
        <begin position="4169"/>
        <end position="4187"/>
    </location>
</feature>
<evidence type="ECO:0000259" key="4">
    <source>
        <dbReference type="PROSITE" id="PS50287"/>
    </source>
</evidence>
<dbReference type="SMART" id="SM00261">
    <property type="entry name" value="FU"/>
    <property type="match status" value="12"/>
</dbReference>
<gene>
    <name evidence="5" type="ORF">TrVE_jg8781</name>
</gene>
<reference evidence="6" key="1">
    <citation type="journal article" date="2023" name="Commun. Biol.">
        <title>Genome analysis of Parmales, the sister group of diatoms, reveals the evolutionary specialization of diatoms from phago-mixotrophs to photoautotrophs.</title>
        <authorList>
            <person name="Ban H."/>
            <person name="Sato S."/>
            <person name="Yoshikawa S."/>
            <person name="Yamada K."/>
            <person name="Nakamura Y."/>
            <person name="Ichinomiya M."/>
            <person name="Sato N."/>
            <person name="Blanc-Mathieu R."/>
            <person name="Endo H."/>
            <person name="Kuwata A."/>
            <person name="Ogata H."/>
        </authorList>
    </citation>
    <scope>NUCLEOTIDE SEQUENCE [LARGE SCALE GENOMIC DNA]</scope>
    <source>
        <strain evidence="6">NIES 3699</strain>
    </source>
</reference>
<dbReference type="InterPro" id="IPR036772">
    <property type="entry name" value="SRCR-like_dom_sf"/>
</dbReference>
<proteinExistence type="predicted"/>
<dbReference type="SUPFAM" id="SSF56487">
    <property type="entry name" value="SRCR-like"/>
    <property type="match status" value="1"/>
</dbReference>
<dbReference type="PANTHER" id="PTHR46967">
    <property type="entry name" value="INSULIN-LIKE GROWTH FACTOR BINDING PROTEIN,N-TERMINAL"/>
    <property type="match status" value="1"/>
</dbReference>
<dbReference type="CDD" id="cd00185">
    <property type="entry name" value="TNFRSF"/>
    <property type="match status" value="1"/>
</dbReference>
<dbReference type="Gene3D" id="3.30.530.20">
    <property type="match status" value="1"/>
</dbReference>
<dbReference type="SMART" id="SM01411">
    <property type="entry name" value="Ephrin_rec_like"/>
    <property type="match status" value="32"/>
</dbReference>
<keyword evidence="3" id="KW-1133">Transmembrane helix</keyword>
<dbReference type="InterPro" id="IPR000742">
    <property type="entry name" value="EGF"/>
</dbReference>
<comment type="caution">
    <text evidence="5">The sequence shown here is derived from an EMBL/GenBank/DDBJ whole genome shotgun (WGS) entry which is preliminary data.</text>
</comment>
<feature type="region of interest" description="Disordered" evidence="2">
    <location>
        <begin position="45"/>
        <end position="64"/>
    </location>
</feature>
<dbReference type="InterPro" id="IPR008979">
    <property type="entry name" value="Galactose-bd-like_sf"/>
</dbReference>
<dbReference type="PRINTS" id="PR00258">
    <property type="entry name" value="SPERACTRCPTR"/>
</dbReference>
<feature type="compositionally biased region" description="Basic and acidic residues" evidence="2">
    <location>
        <begin position="4387"/>
        <end position="4403"/>
    </location>
</feature>
<dbReference type="InterPro" id="IPR001190">
    <property type="entry name" value="SRCR"/>
</dbReference>
<evidence type="ECO:0000313" key="6">
    <source>
        <dbReference type="Proteomes" id="UP001165160"/>
    </source>
</evidence>
<evidence type="ECO:0000256" key="2">
    <source>
        <dbReference type="SAM" id="MobiDB-lite"/>
    </source>
</evidence>
<evidence type="ECO:0000313" key="5">
    <source>
        <dbReference type="EMBL" id="GMH98364.1"/>
    </source>
</evidence>
<feature type="transmembrane region" description="Helical" evidence="3">
    <location>
        <begin position="4065"/>
        <end position="4084"/>
    </location>
</feature>
<keyword evidence="3" id="KW-0472">Membrane</keyword>
<accession>A0A9W7C352</accession>
<dbReference type="InterPro" id="IPR001368">
    <property type="entry name" value="TNFR/NGFR_Cys_rich_reg"/>
</dbReference>
<dbReference type="SUPFAM" id="SSF49785">
    <property type="entry name" value="Galactose-binding domain-like"/>
    <property type="match status" value="1"/>
</dbReference>
<dbReference type="SUPFAM" id="SSF57184">
    <property type="entry name" value="Growth factor receptor domain"/>
    <property type="match status" value="12"/>
</dbReference>
<feature type="region of interest" description="Disordered" evidence="2">
    <location>
        <begin position="1"/>
        <end position="39"/>
    </location>
</feature>
<dbReference type="SMART" id="SM00208">
    <property type="entry name" value="TNFR"/>
    <property type="match status" value="11"/>
</dbReference>
<feature type="region of interest" description="Disordered" evidence="2">
    <location>
        <begin position="164"/>
        <end position="220"/>
    </location>
</feature>
<keyword evidence="1" id="KW-1015">Disulfide bond</keyword>
<dbReference type="SUPFAM" id="SSF55961">
    <property type="entry name" value="Bet v1-like"/>
    <property type="match status" value="1"/>
</dbReference>
<feature type="transmembrane region" description="Helical" evidence="3">
    <location>
        <begin position="3411"/>
        <end position="3433"/>
    </location>
</feature>
<dbReference type="SMART" id="SM00202">
    <property type="entry name" value="SR"/>
    <property type="match status" value="1"/>
</dbReference>
<name>A0A9W7C352_9STRA</name>
<organism evidence="5 6">
    <name type="scientific">Triparma verrucosa</name>
    <dbReference type="NCBI Taxonomy" id="1606542"/>
    <lineage>
        <taxon>Eukaryota</taxon>
        <taxon>Sar</taxon>
        <taxon>Stramenopiles</taxon>
        <taxon>Ochrophyta</taxon>
        <taxon>Bolidophyceae</taxon>
        <taxon>Parmales</taxon>
        <taxon>Triparmaceae</taxon>
        <taxon>Triparma</taxon>
    </lineage>
</organism>
<dbReference type="EMBL" id="BRXX01000216">
    <property type="protein sequence ID" value="GMH98364.1"/>
    <property type="molecule type" value="Genomic_DNA"/>
</dbReference>
<keyword evidence="6" id="KW-1185">Reference proteome</keyword>
<dbReference type="InterPro" id="IPR009030">
    <property type="entry name" value="Growth_fac_rcpt_cys_sf"/>
</dbReference>